<dbReference type="SMART" id="SM00829">
    <property type="entry name" value="PKS_ER"/>
    <property type="match status" value="1"/>
</dbReference>
<dbReference type="OrthoDB" id="3509362at2759"/>
<name>G2QBB7_THET4</name>
<dbReference type="Gene3D" id="3.90.180.10">
    <property type="entry name" value="Medium-chain alcohol dehydrogenases, catalytic domain"/>
    <property type="match status" value="1"/>
</dbReference>
<dbReference type="InterPro" id="IPR013154">
    <property type="entry name" value="ADH-like_N"/>
</dbReference>
<dbReference type="VEuPathDB" id="FungiDB:MYCTH_2060529"/>
<dbReference type="SUPFAM" id="SSF51735">
    <property type="entry name" value="NAD(P)-binding Rossmann-fold domains"/>
    <property type="match status" value="1"/>
</dbReference>
<dbReference type="KEGG" id="mtm:MYCTH_2060529"/>
<dbReference type="eggNOG" id="KOG1198">
    <property type="taxonomic scope" value="Eukaryota"/>
</dbReference>
<dbReference type="FunCoup" id="G2QBB7">
    <property type="interactions" value="794"/>
</dbReference>
<reference evidence="2 3" key="1">
    <citation type="journal article" date="2011" name="Nat. Biotechnol.">
        <title>Comparative genomic analysis of the thermophilic biomass-degrading fungi Myceliophthora thermophila and Thielavia terrestris.</title>
        <authorList>
            <person name="Berka R.M."/>
            <person name="Grigoriev I.V."/>
            <person name="Otillar R."/>
            <person name="Salamov A."/>
            <person name="Grimwood J."/>
            <person name="Reid I."/>
            <person name="Ishmael N."/>
            <person name="John T."/>
            <person name="Darmond C."/>
            <person name="Moisan M.-C."/>
            <person name="Henrissat B."/>
            <person name="Coutinho P.M."/>
            <person name="Lombard V."/>
            <person name="Natvig D.O."/>
            <person name="Lindquist E."/>
            <person name="Schmutz J."/>
            <person name="Lucas S."/>
            <person name="Harris P."/>
            <person name="Powlowski J."/>
            <person name="Bellemare A."/>
            <person name="Taylor D."/>
            <person name="Butler G."/>
            <person name="de Vries R.P."/>
            <person name="Allijn I.E."/>
            <person name="van den Brink J."/>
            <person name="Ushinsky S."/>
            <person name="Storms R."/>
            <person name="Powell A.J."/>
            <person name="Paulsen I.T."/>
            <person name="Elbourne L.D.H."/>
            <person name="Baker S.E."/>
            <person name="Magnuson J."/>
            <person name="LaBoissiere S."/>
            <person name="Clutterbuck A.J."/>
            <person name="Martinez D."/>
            <person name="Wogulis M."/>
            <person name="de Leon A.L."/>
            <person name="Rey M.W."/>
            <person name="Tsang A."/>
        </authorList>
    </citation>
    <scope>NUCLEOTIDE SEQUENCE [LARGE SCALE GENOMIC DNA]</scope>
    <source>
        <strain evidence="3">ATCC 42464 / BCRC 31852 / DSM 1799</strain>
    </source>
</reference>
<dbReference type="GeneID" id="11507731"/>
<dbReference type="Gene3D" id="3.40.50.720">
    <property type="entry name" value="NAD(P)-binding Rossmann-like Domain"/>
    <property type="match status" value="1"/>
</dbReference>
<dbReference type="EMBL" id="CP003004">
    <property type="protein sequence ID" value="AEO57860.1"/>
    <property type="molecule type" value="Genomic_DNA"/>
</dbReference>
<evidence type="ECO:0000313" key="2">
    <source>
        <dbReference type="EMBL" id="AEO57860.1"/>
    </source>
</evidence>
<gene>
    <name evidence="2" type="ORF">MYCTH_2060529</name>
</gene>
<keyword evidence="3" id="KW-1185">Reference proteome</keyword>
<dbReference type="CDD" id="cd08276">
    <property type="entry name" value="MDR7"/>
    <property type="match status" value="1"/>
</dbReference>
<evidence type="ECO:0000313" key="3">
    <source>
        <dbReference type="Proteomes" id="UP000007322"/>
    </source>
</evidence>
<dbReference type="SUPFAM" id="SSF50129">
    <property type="entry name" value="GroES-like"/>
    <property type="match status" value="1"/>
</dbReference>
<dbReference type="HOGENOM" id="CLU_026673_3_4_1"/>
<dbReference type="InterPro" id="IPR052711">
    <property type="entry name" value="Zinc_ADH-like"/>
</dbReference>
<accession>G2QBB7</accession>
<feature type="domain" description="Enoyl reductase (ER)" evidence="1">
    <location>
        <begin position="15"/>
        <end position="355"/>
    </location>
</feature>
<dbReference type="RefSeq" id="XP_003663105.1">
    <property type="nucleotide sequence ID" value="XM_003663057.1"/>
</dbReference>
<dbReference type="PANTHER" id="PTHR45033">
    <property type="match status" value="1"/>
</dbReference>
<dbReference type="GO" id="GO:0016491">
    <property type="term" value="F:oxidoreductase activity"/>
    <property type="evidence" value="ECO:0007669"/>
    <property type="project" value="InterPro"/>
</dbReference>
<sequence>MSVPDTYRAFRRTTGDVPQTIAPSTEQLPEQLGPKDVLVKIHAVSLNFRDVAIPNGRYPLPVLDRGIPCSDAAGEGAAVGAAVTEFAVRDRVSAVFDLNHLTGGEDEPPRELGGALDGVLREYAVFEEAHLVPLPKYLSWEEAATIPCAGVTAWSALDSLKGPGGKKPRTALLQGTGGVSMFGLVLCLAAGVRPIVSSSCDKKLDSVRQLGAAAEVDVGTINYRTVPAPEDRAAEVRRLTGGAGVDVVVNTTGPASVPHDLDVLRERGGLVSFLGFLDGIGGDWPPATLMALITKFAKLKGIRVGSKQDFTHLNRFLEEKQVSLAPLIDRVFPFDESPAAFDYLYSGSHVGKVIIKVRD</sequence>
<evidence type="ECO:0000259" key="1">
    <source>
        <dbReference type="SMART" id="SM00829"/>
    </source>
</evidence>
<dbReference type="AlphaFoldDB" id="G2QBB7"/>
<dbReference type="InterPro" id="IPR020843">
    <property type="entry name" value="ER"/>
</dbReference>
<proteinExistence type="predicted"/>
<dbReference type="PANTHER" id="PTHR45033:SF1">
    <property type="entry name" value="OXIDOREDUCTASE (EUROFUNG)"/>
    <property type="match status" value="1"/>
</dbReference>
<dbReference type="InParanoid" id="G2QBB7"/>
<dbReference type="Pfam" id="PF08240">
    <property type="entry name" value="ADH_N"/>
    <property type="match status" value="1"/>
</dbReference>
<dbReference type="Proteomes" id="UP000007322">
    <property type="component" value="Chromosome 3"/>
</dbReference>
<organism evidence="2 3">
    <name type="scientific">Thermothelomyces thermophilus (strain ATCC 42464 / BCRC 31852 / DSM 1799)</name>
    <name type="common">Sporotrichum thermophile</name>
    <dbReference type="NCBI Taxonomy" id="573729"/>
    <lineage>
        <taxon>Eukaryota</taxon>
        <taxon>Fungi</taxon>
        <taxon>Dikarya</taxon>
        <taxon>Ascomycota</taxon>
        <taxon>Pezizomycotina</taxon>
        <taxon>Sordariomycetes</taxon>
        <taxon>Sordariomycetidae</taxon>
        <taxon>Sordariales</taxon>
        <taxon>Chaetomiaceae</taxon>
        <taxon>Thermothelomyces</taxon>
    </lineage>
</organism>
<dbReference type="InterPro" id="IPR011032">
    <property type="entry name" value="GroES-like_sf"/>
</dbReference>
<dbReference type="Pfam" id="PF13602">
    <property type="entry name" value="ADH_zinc_N_2"/>
    <property type="match status" value="1"/>
</dbReference>
<dbReference type="InterPro" id="IPR036291">
    <property type="entry name" value="NAD(P)-bd_dom_sf"/>
</dbReference>
<dbReference type="OMA" id="ACITCAG"/>
<protein>
    <recommendedName>
        <fullName evidence="1">Enoyl reductase (ER) domain-containing protein</fullName>
    </recommendedName>
</protein>